<name>A0A9D1L828_9FIRM</name>
<evidence type="ECO:0000259" key="7">
    <source>
        <dbReference type="Pfam" id="PF03553"/>
    </source>
</evidence>
<evidence type="ECO:0000256" key="6">
    <source>
        <dbReference type="SAM" id="Phobius"/>
    </source>
</evidence>
<proteinExistence type="predicted"/>
<dbReference type="PANTHER" id="PTHR43478:SF1">
    <property type="entry name" value="NA+_H+ ANTIPORTER NHAC-LIKE C-TERMINAL DOMAIN-CONTAINING PROTEIN"/>
    <property type="match status" value="1"/>
</dbReference>
<feature type="transmembrane region" description="Helical" evidence="6">
    <location>
        <begin position="294"/>
        <end position="317"/>
    </location>
</feature>
<evidence type="ECO:0000256" key="2">
    <source>
        <dbReference type="ARBA" id="ARBA00022475"/>
    </source>
</evidence>
<evidence type="ECO:0000256" key="4">
    <source>
        <dbReference type="ARBA" id="ARBA00022989"/>
    </source>
</evidence>
<sequence length="529" mass="55598">MESYGILALLPAAIVITLALVTKKTHLSLVIGIFVGVVILCGGNPLTAFPIMFRDYIIPPLTSESNIRTLIIIVVIQGMAKMLRITGAGPAMANAIKRIVKTKRGAETVTTVAGFAFIYTEPCFLLGVVMRPITEAYRVTKIKLAYICDSLGCNMAALSPICSYGPYYVGLIAVELAALGLPGDGWNVYGEYWTHNFYAILAILLVYFVCITGKDIGKLYLAEKRADVTGRLIGPGEVPVVPDNPEDIPSDEEKFPLRNFAIPMITMLVVLLGCAFWEGNVIENGVVGAFRNCTITLDIICGLTAAGLSSVVVGACQKRFSIIEGFQKWLDGCCVALNVVLILVLAWALSSVSGALDLSGVVAGFVDSIGVSPSIIPAFIFLAGAVMSFATGSSWGTTALLMPIAVPICYDYGLGVGIGAAAAVAGGLFGDHCSPISDTTIKASMASGSDHMAHVTTQIPYAVTAGVGTFIAYLIDGLTGSLIVGIVVGLAIMIGAIMVQNRMAVNKYKDYDFDAEIAQSGDQAETAGA</sequence>
<evidence type="ECO:0000256" key="5">
    <source>
        <dbReference type="ARBA" id="ARBA00023136"/>
    </source>
</evidence>
<feature type="transmembrane region" description="Helical" evidence="6">
    <location>
        <begin position="29"/>
        <end position="53"/>
    </location>
</feature>
<dbReference type="GO" id="GO:0005886">
    <property type="term" value="C:plasma membrane"/>
    <property type="evidence" value="ECO:0007669"/>
    <property type="project" value="UniProtKB-SubCell"/>
</dbReference>
<reference evidence="8" key="1">
    <citation type="submission" date="2020-10" db="EMBL/GenBank/DDBJ databases">
        <authorList>
            <person name="Gilroy R."/>
        </authorList>
    </citation>
    <scope>NUCLEOTIDE SEQUENCE</scope>
    <source>
        <strain evidence="8">11300</strain>
    </source>
</reference>
<comment type="caution">
    <text evidence="8">The sequence shown here is derived from an EMBL/GenBank/DDBJ whole genome shotgun (WGS) entry which is preliminary data.</text>
</comment>
<dbReference type="PANTHER" id="PTHR43478">
    <property type="entry name" value="NA+/H+ ANTIPORTER-RELATED"/>
    <property type="match status" value="1"/>
</dbReference>
<feature type="transmembrane region" description="Helical" evidence="6">
    <location>
        <begin position="6"/>
        <end position="22"/>
    </location>
</feature>
<evidence type="ECO:0000256" key="3">
    <source>
        <dbReference type="ARBA" id="ARBA00022692"/>
    </source>
</evidence>
<keyword evidence="2" id="KW-1003">Cell membrane</keyword>
<feature type="transmembrane region" description="Helical" evidence="6">
    <location>
        <begin position="329"/>
        <end position="349"/>
    </location>
</feature>
<keyword evidence="4 6" id="KW-1133">Transmembrane helix</keyword>
<keyword evidence="5 6" id="KW-0472">Membrane</keyword>
<accession>A0A9D1L828</accession>
<keyword evidence="3 6" id="KW-0812">Transmembrane</keyword>
<protein>
    <submittedName>
        <fullName evidence="8">Sodium:proton antiporter</fullName>
    </submittedName>
</protein>
<feature type="transmembrane region" description="Helical" evidence="6">
    <location>
        <begin position="481"/>
        <end position="499"/>
    </location>
</feature>
<dbReference type="AlphaFoldDB" id="A0A9D1L828"/>
<feature type="transmembrane region" description="Helical" evidence="6">
    <location>
        <begin position="369"/>
        <end position="390"/>
    </location>
</feature>
<dbReference type="Pfam" id="PF03553">
    <property type="entry name" value="Na_H_antiporter"/>
    <property type="match status" value="1"/>
</dbReference>
<gene>
    <name evidence="8" type="ORF">IAD16_03375</name>
</gene>
<feature type="transmembrane region" description="Helical" evidence="6">
    <location>
        <begin position="260"/>
        <end position="282"/>
    </location>
</feature>
<reference evidence="8" key="2">
    <citation type="journal article" date="2021" name="PeerJ">
        <title>Extensive microbial diversity within the chicken gut microbiome revealed by metagenomics and culture.</title>
        <authorList>
            <person name="Gilroy R."/>
            <person name="Ravi A."/>
            <person name="Getino M."/>
            <person name="Pursley I."/>
            <person name="Horton D.L."/>
            <person name="Alikhan N.F."/>
            <person name="Baker D."/>
            <person name="Gharbi K."/>
            <person name="Hall N."/>
            <person name="Watson M."/>
            <person name="Adriaenssens E.M."/>
            <person name="Foster-Nyarko E."/>
            <person name="Jarju S."/>
            <person name="Secka A."/>
            <person name="Antonio M."/>
            <person name="Oren A."/>
            <person name="Chaudhuri R.R."/>
            <person name="La Ragione R."/>
            <person name="Hildebrand F."/>
            <person name="Pallen M.J."/>
        </authorList>
    </citation>
    <scope>NUCLEOTIDE SEQUENCE</scope>
    <source>
        <strain evidence="8">11300</strain>
    </source>
</reference>
<evidence type="ECO:0000313" key="9">
    <source>
        <dbReference type="Proteomes" id="UP000824091"/>
    </source>
</evidence>
<evidence type="ECO:0000313" key="8">
    <source>
        <dbReference type="EMBL" id="HIU27411.1"/>
    </source>
</evidence>
<dbReference type="Proteomes" id="UP000824091">
    <property type="component" value="Unassembled WGS sequence"/>
</dbReference>
<dbReference type="InterPro" id="IPR018461">
    <property type="entry name" value="Na/H_Antiport_NhaC-like_C"/>
</dbReference>
<evidence type="ECO:0000256" key="1">
    <source>
        <dbReference type="ARBA" id="ARBA00004651"/>
    </source>
</evidence>
<comment type="subcellular location">
    <subcellularLocation>
        <location evidence="1">Cell membrane</location>
        <topology evidence="1">Multi-pass membrane protein</topology>
    </subcellularLocation>
</comment>
<dbReference type="EMBL" id="DVMO01000052">
    <property type="protein sequence ID" value="HIU27411.1"/>
    <property type="molecule type" value="Genomic_DNA"/>
</dbReference>
<feature type="domain" description="Na+/H+ antiporter NhaC-like C-terminal" evidence="7">
    <location>
        <begin position="155"/>
        <end position="477"/>
    </location>
</feature>
<organism evidence="8 9">
    <name type="scientific">Candidatus Fimisoma avicola</name>
    <dbReference type="NCBI Taxonomy" id="2840826"/>
    <lineage>
        <taxon>Bacteria</taxon>
        <taxon>Bacillati</taxon>
        <taxon>Bacillota</taxon>
        <taxon>Clostridia</taxon>
        <taxon>Eubacteriales</taxon>
        <taxon>Candidatus Fimisoma</taxon>
    </lineage>
</organism>
<feature type="transmembrane region" description="Helical" evidence="6">
    <location>
        <begin position="193"/>
        <end position="211"/>
    </location>
</feature>